<protein>
    <recommendedName>
        <fullName evidence="11">LysM domain-containing protein</fullName>
    </recommendedName>
</protein>
<evidence type="ECO:0000256" key="1">
    <source>
        <dbReference type="ARBA" id="ARBA00004162"/>
    </source>
</evidence>
<evidence type="ECO:0008006" key="11">
    <source>
        <dbReference type="Google" id="ProtNLM"/>
    </source>
</evidence>
<evidence type="ECO:0000313" key="10">
    <source>
        <dbReference type="Proteomes" id="UP000036987"/>
    </source>
</evidence>
<keyword evidence="5" id="KW-1133">Transmembrane helix</keyword>
<feature type="signal peptide" evidence="8">
    <location>
        <begin position="1"/>
        <end position="22"/>
    </location>
</feature>
<accession>A0A0K9NW54</accession>
<organism evidence="9 10">
    <name type="scientific">Zostera marina</name>
    <name type="common">Eelgrass</name>
    <dbReference type="NCBI Taxonomy" id="29655"/>
    <lineage>
        <taxon>Eukaryota</taxon>
        <taxon>Viridiplantae</taxon>
        <taxon>Streptophyta</taxon>
        <taxon>Embryophyta</taxon>
        <taxon>Tracheophyta</taxon>
        <taxon>Spermatophyta</taxon>
        <taxon>Magnoliopsida</taxon>
        <taxon>Liliopsida</taxon>
        <taxon>Zosteraceae</taxon>
        <taxon>Zostera</taxon>
    </lineage>
</organism>
<evidence type="ECO:0000256" key="7">
    <source>
        <dbReference type="ARBA" id="ARBA00023157"/>
    </source>
</evidence>
<evidence type="ECO:0000256" key="4">
    <source>
        <dbReference type="ARBA" id="ARBA00022729"/>
    </source>
</evidence>
<evidence type="ECO:0000256" key="3">
    <source>
        <dbReference type="ARBA" id="ARBA00022692"/>
    </source>
</evidence>
<proteinExistence type="predicted"/>
<dbReference type="PANTHER" id="PTHR46204:SF2">
    <property type="entry name" value="CHITIN ELICITOR RECEPTOR KINASE 1"/>
    <property type="match status" value="1"/>
</dbReference>
<keyword evidence="2" id="KW-1003">Cell membrane</keyword>
<name>A0A0K9NW54_ZOSMR</name>
<dbReference type="InterPro" id="IPR044812">
    <property type="entry name" value="CERK1/LYK3-like"/>
</dbReference>
<keyword evidence="6" id="KW-0472">Membrane</keyword>
<evidence type="ECO:0000256" key="8">
    <source>
        <dbReference type="SAM" id="SignalP"/>
    </source>
</evidence>
<dbReference type="PANTHER" id="PTHR46204">
    <property type="entry name" value="CHITIN ELICITOR RECEPTOR KINASE 1-RELATED"/>
    <property type="match status" value="1"/>
</dbReference>
<dbReference type="OrthoDB" id="1843677at2759"/>
<comment type="subcellular location">
    <subcellularLocation>
        <location evidence="1">Cell membrane</location>
        <topology evidence="1">Single-pass membrane protein</topology>
    </subcellularLocation>
</comment>
<keyword evidence="10" id="KW-1185">Reference proteome</keyword>
<keyword evidence="4 8" id="KW-0732">Signal</keyword>
<comment type="caution">
    <text evidence="9">The sequence shown here is derived from an EMBL/GenBank/DDBJ whole genome shotgun (WGS) entry which is preliminary data.</text>
</comment>
<dbReference type="STRING" id="29655.A0A0K9NW54"/>
<evidence type="ECO:0000256" key="5">
    <source>
        <dbReference type="ARBA" id="ARBA00022989"/>
    </source>
</evidence>
<gene>
    <name evidence="9" type="ORF">ZOSMA_5G01430</name>
</gene>
<dbReference type="Proteomes" id="UP000036987">
    <property type="component" value="Unassembled WGS sequence"/>
</dbReference>
<evidence type="ECO:0000256" key="2">
    <source>
        <dbReference type="ARBA" id="ARBA00022475"/>
    </source>
</evidence>
<feature type="chain" id="PRO_5005527383" description="LysM domain-containing protein" evidence="8">
    <location>
        <begin position="23"/>
        <end position="223"/>
    </location>
</feature>
<sequence length="223" mass="25440">MFQFSIHVFLIWIFIFSDIVLQTTESRCREGCDLAMASYYVGLYDELPTIASYFGISYGEIYSKIMPYNPDIPSSDFVLSFARIRILFSCRCIDGEYLANRFQYNITSGDNYTVIAQKHFANLTSPEWHASVNSYPPDNIPNGATVNVTVNCSCGDTDVGCFFNIDEPHVLDFLVVLTHTVLDFSEVTHYQPKKTLTLTLSIKLLFTPIVHRSQISEFYLLKI</sequence>
<dbReference type="GO" id="GO:0045087">
    <property type="term" value="P:innate immune response"/>
    <property type="evidence" value="ECO:0007669"/>
    <property type="project" value="InterPro"/>
</dbReference>
<dbReference type="OMA" id="DYVPINV"/>
<keyword evidence="3" id="KW-0812">Transmembrane</keyword>
<keyword evidence="7" id="KW-1015">Disulfide bond</keyword>
<reference evidence="10" key="1">
    <citation type="journal article" date="2016" name="Nature">
        <title>The genome of the seagrass Zostera marina reveals angiosperm adaptation to the sea.</title>
        <authorList>
            <person name="Olsen J.L."/>
            <person name="Rouze P."/>
            <person name="Verhelst B."/>
            <person name="Lin Y.-C."/>
            <person name="Bayer T."/>
            <person name="Collen J."/>
            <person name="Dattolo E."/>
            <person name="De Paoli E."/>
            <person name="Dittami S."/>
            <person name="Maumus F."/>
            <person name="Michel G."/>
            <person name="Kersting A."/>
            <person name="Lauritano C."/>
            <person name="Lohaus R."/>
            <person name="Toepel M."/>
            <person name="Tonon T."/>
            <person name="Vanneste K."/>
            <person name="Amirebrahimi M."/>
            <person name="Brakel J."/>
            <person name="Bostroem C."/>
            <person name="Chovatia M."/>
            <person name="Grimwood J."/>
            <person name="Jenkins J.W."/>
            <person name="Jueterbock A."/>
            <person name="Mraz A."/>
            <person name="Stam W.T."/>
            <person name="Tice H."/>
            <person name="Bornberg-Bauer E."/>
            <person name="Green P.J."/>
            <person name="Pearson G.A."/>
            <person name="Procaccini G."/>
            <person name="Duarte C.M."/>
            <person name="Schmutz J."/>
            <person name="Reusch T.B.H."/>
            <person name="Van de Peer Y."/>
        </authorList>
    </citation>
    <scope>NUCLEOTIDE SEQUENCE [LARGE SCALE GENOMIC DNA]</scope>
    <source>
        <strain evidence="10">cv. Finnish</strain>
    </source>
</reference>
<dbReference type="GO" id="GO:0005886">
    <property type="term" value="C:plasma membrane"/>
    <property type="evidence" value="ECO:0007669"/>
    <property type="project" value="UniProtKB-SubCell"/>
</dbReference>
<dbReference type="AlphaFoldDB" id="A0A0K9NW54"/>
<dbReference type="GO" id="GO:0019199">
    <property type="term" value="F:transmembrane receptor protein kinase activity"/>
    <property type="evidence" value="ECO:0007669"/>
    <property type="project" value="InterPro"/>
</dbReference>
<evidence type="ECO:0000313" key="9">
    <source>
        <dbReference type="EMBL" id="KMZ60277.1"/>
    </source>
</evidence>
<evidence type="ECO:0000256" key="6">
    <source>
        <dbReference type="ARBA" id="ARBA00023136"/>
    </source>
</evidence>
<dbReference type="EMBL" id="LFYR01001623">
    <property type="protein sequence ID" value="KMZ60277.1"/>
    <property type="molecule type" value="Genomic_DNA"/>
</dbReference>